<evidence type="ECO:0000313" key="9">
    <source>
        <dbReference type="EMBL" id="PSF07045.1"/>
    </source>
</evidence>
<dbReference type="NCBIfam" id="TIGR00571">
    <property type="entry name" value="dam"/>
    <property type="match status" value="1"/>
</dbReference>
<comment type="similarity">
    <text evidence="1 8">Belongs to the N(4)/N(6)-methyltransferase family.</text>
</comment>
<dbReference type="GO" id="GO:0032259">
    <property type="term" value="P:methylation"/>
    <property type="evidence" value="ECO:0007669"/>
    <property type="project" value="UniProtKB-KW"/>
</dbReference>
<organism evidence="9 10">
    <name type="scientific">Marinobacter fuscus</name>
    <dbReference type="NCBI Taxonomy" id="2109942"/>
    <lineage>
        <taxon>Bacteria</taxon>
        <taxon>Pseudomonadati</taxon>
        <taxon>Pseudomonadota</taxon>
        <taxon>Gammaproteobacteria</taxon>
        <taxon>Pseudomonadales</taxon>
        <taxon>Marinobacteraceae</taxon>
        <taxon>Marinobacter</taxon>
    </lineage>
</organism>
<keyword evidence="4 8" id="KW-0808">Transferase</keyword>
<dbReference type="Gene3D" id="3.40.50.150">
    <property type="entry name" value="Vaccinia Virus protein VP39"/>
    <property type="match status" value="1"/>
</dbReference>
<keyword evidence="5 8" id="KW-0949">S-adenosyl-L-methionine</keyword>
<evidence type="ECO:0000256" key="7">
    <source>
        <dbReference type="PIRSR" id="PIRSR000398-1"/>
    </source>
</evidence>
<dbReference type="InterPro" id="IPR029063">
    <property type="entry name" value="SAM-dependent_MTases_sf"/>
</dbReference>
<feature type="binding site" evidence="7">
    <location>
        <position position="183"/>
    </location>
    <ligand>
        <name>S-adenosyl-L-methionine</name>
        <dbReference type="ChEBI" id="CHEBI:59789"/>
    </ligand>
</feature>
<keyword evidence="10" id="KW-1185">Reference proteome</keyword>
<dbReference type="PRINTS" id="PR00505">
    <property type="entry name" value="D12N6MTFRASE"/>
</dbReference>
<dbReference type="RefSeq" id="WP_106762300.1">
    <property type="nucleotide sequence ID" value="NZ_PXNP01000076.1"/>
</dbReference>
<evidence type="ECO:0000256" key="6">
    <source>
        <dbReference type="ARBA" id="ARBA00047942"/>
    </source>
</evidence>
<dbReference type="GO" id="GO:0043565">
    <property type="term" value="F:sequence-specific DNA binding"/>
    <property type="evidence" value="ECO:0007669"/>
    <property type="project" value="TreeGrafter"/>
</dbReference>
<feature type="binding site" evidence="7">
    <location>
        <position position="15"/>
    </location>
    <ligand>
        <name>S-adenosyl-L-methionine</name>
        <dbReference type="ChEBI" id="CHEBI:59789"/>
    </ligand>
</feature>
<gene>
    <name evidence="9" type="ORF">C7H09_09580</name>
</gene>
<evidence type="ECO:0000256" key="2">
    <source>
        <dbReference type="ARBA" id="ARBA00011900"/>
    </source>
</evidence>
<reference evidence="9 10" key="1">
    <citation type="submission" date="2018-03" db="EMBL/GenBank/DDBJ databases">
        <title>Marinobacter brunus sp. nov., a marine bacterium of Gamma-proteobacteria isolated from the surface seawater of the South China Sea.</title>
        <authorList>
            <person name="Cheng H."/>
            <person name="Wu Y.-H."/>
            <person name="Xamxidin M."/>
            <person name="Xu X.-W."/>
        </authorList>
    </citation>
    <scope>NUCLEOTIDE SEQUENCE [LARGE SCALE GENOMIC DNA]</scope>
    <source>
        <strain evidence="9 10">NH169-3</strain>
    </source>
</reference>
<dbReference type="AlphaFoldDB" id="A0A2T1KA85"/>
<dbReference type="InterPro" id="IPR012327">
    <property type="entry name" value="MeTrfase_D12"/>
</dbReference>
<accession>A0A2T1KA85</accession>
<feature type="binding site" evidence="7">
    <location>
        <position position="60"/>
    </location>
    <ligand>
        <name>S-adenosyl-L-methionine</name>
        <dbReference type="ChEBI" id="CHEBI:59789"/>
    </ligand>
</feature>
<dbReference type="PROSITE" id="PS00092">
    <property type="entry name" value="N6_MTASE"/>
    <property type="match status" value="1"/>
</dbReference>
<dbReference type="InterPro" id="IPR012263">
    <property type="entry name" value="M_m6A_EcoRV"/>
</dbReference>
<evidence type="ECO:0000256" key="8">
    <source>
        <dbReference type="RuleBase" id="RU361257"/>
    </source>
</evidence>
<evidence type="ECO:0000313" key="10">
    <source>
        <dbReference type="Proteomes" id="UP000239866"/>
    </source>
</evidence>
<proteinExistence type="inferred from homology"/>
<dbReference type="InterPro" id="IPR002052">
    <property type="entry name" value="DNA_methylase_N6_adenine_CS"/>
</dbReference>
<dbReference type="GO" id="GO:0009307">
    <property type="term" value="P:DNA restriction-modification system"/>
    <property type="evidence" value="ECO:0007669"/>
    <property type="project" value="InterPro"/>
</dbReference>
<evidence type="ECO:0000256" key="1">
    <source>
        <dbReference type="ARBA" id="ARBA00006594"/>
    </source>
</evidence>
<dbReference type="GO" id="GO:0006298">
    <property type="term" value="P:mismatch repair"/>
    <property type="evidence" value="ECO:0007669"/>
    <property type="project" value="TreeGrafter"/>
</dbReference>
<dbReference type="EMBL" id="PXNP01000076">
    <property type="protein sequence ID" value="PSF07045.1"/>
    <property type="molecule type" value="Genomic_DNA"/>
</dbReference>
<evidence type="ECO:0000256" key="5">
    <source>
        <dbReference type="ARBA" id="ARBA00022691"/>
    </source>
</evidence>
<sequence>MIEINKTPPKPFLKWAGGKRWLTQGNFNVFPADFNTYIEPFLGGGAVYFHLQPENAILSDLNNELISTYKAIKENQELVVKHLKKHHSNHSKEYYYKVRSEKPRSIFTRAARMLYLNRACWNGLYRVNLKGEFNVPIGTKTNILFDIDNFKITSSSLKNATLLSNDFEETVNLAGPDDFVFVDPPYTVKHNCNGFIKYNESLFSWKDQIRLRNAIDRAVTRGAKVLLLNAAHQSIVDLYDGFNQITLSRKNALSGDSRYRGRYEELAIICGYNI</sequence>
<feature type="binding site" evidence="7">
    <location>
        <position position="19"/>
    </location>
    <ligand>
        <name>S-adenosyl-L-methionine</name>
        <dbReference type="ChEBI" id="CHEBI:59789"/>
    </ligand>
</feature>
<dbReference type="GO" id="GO:1904047">
    <property type="term" value="F:S-adenosyl-L-methionine binding"/>
    <property type="evidence" value="ECO:0007669"/>
    <property type="project" value="TreeGrafter"/>
</dbReference>
<dbReference type="PANTHER" id="PTHR30481">
    <property type="entry name" value="DNA ADENINE METHYLASE"/>
    <property type="match status" value="1"/>
</dbReference>
<comment type="caution">
    <text evidence="9">The sequence shown here is derived from an EMBL/GenBank/DDBJ whole genome shotgun (WGS) entry which is preliminary data.</text>
</comment>
<dbReference type="GO" id="GO:0009007">
    <property type="term" value="F:site-specific DNA-methyltransferase (adenine-specific) activity"/>
    <property type="evidence" value="ECO:0007669"/>
    <property type="project" value="UniProtKB-UniRule"/>
</dbReference>
<dbReference type="PANTHER" id="PTHR30481:SF3">
    <property type="entry name" value="DNA ADENINE METHYLASE"/>
    <property type="match status" value="1"/>
</dbReference>
<protein>
    <recommendedName>
        <fullName evidence="2 8">Site-specific DNA-methyltransferase (adenine-specific)</fullName>
        <ecNumber evidence="2 8">2.1.1.72</ecNumber>
    </recommendedName>
</protein>
<evidence type="ECO:0000256" key="3">
    <source>
        <dbReference type="ARBA" id="ARBA00022603"/>
    </source>
</evidence>
<keyword evidence="3 8" id="KW-0489">Methyltransferase</keyword>
<evidence type="ECO:0000256" key="4">
    <source>
        <dbReference type="ARBA" id="ARBA00022679"/>
    </source>
</evidence>
<dbReference type="SUPFAM" id="SSF53335">
    <property type="entry name" value="S-adenosyl-L-methionine-dependent methyltransferases"/>
    <property type="match status" value="1"/>
</dbReference>
<name>A0A2T1KA85_9GAMM</name>
<comment type="catalytic activity">
    <reaction evidence="6 8">
        <text>a 2'-deoxyadenosine in DNA + S-adenosyl-L-methionine = an N(6)-methyl-2'-deoxyadenosine in DNA + S-adenosyl-L-homocysteine + H(+)</text>
        <dbReference type="Rhea" id="RHEA:15197"/>
        <dbReference type="Rhea" id="RHEA-COMP:12418"/>
        <dbReference type="Rhea" id="RHEA-COMP:12419"/>
        <dbReference type="ChEBI" id="CHEBI:15378"/>
        <dbReference type="ChEBI" id="CHEBI:57856"/>
        <dbReference type="ChEBI" id="CHEBI:59789"/>
        <dbReference type="ChEBI" id="CHEBI:90615"/>
        <dbReference type="ChEBI" id="CHEBI:90616"/>
        <dbReference type="EC" id="2.1.1.72"/>
    </reaction>
</comment>
<dbReference type="Pfam" id="PF02086">
    <property type="entry name" value="MethyltransfD12"/>
    <property type="match status" value="1"/>
</dbReference>
<dbReference type="InterPro" id="IPR023095">
    <property type="entry name" value="Ade_MeTrfase_dom_2"/>
</dbReference>
<dbReference type="Proteomes" id="UP000239866">
    <property type="component" value="Unassembled WGS sequence"/>
</dbReference>
<dbReference type="PIRSF" id="PIRSF000398">
    <property type="entry name" value="M_m6A_EcoRV"/>
    <property type="match status" value="1"/>
</dbReference>
<dbReference type="OrthoDB" id="9805629at2"/>
<dbReference type="EC" id="2.1.1.72" evidence="2 8"/>
<dbReference type="Gene3D" id="1.10.1020.10">
    <property type="entry name" value="Adenine-specific Methyltransferase, Domain 2"/>
    <property type="match status" value="1"/>
</dbReference>